<dbReference type="STRING" id="515622.bpr_I2872"/>
<dbReference type="EMBL" id="CP001810">
    <property type="protein sequence ID" value="ADL35602.1"/>
    <property type="molecule type" value="Genomic_DNA"/>
</dbReference>
<evidence type="ECO:0000256" key="1">
    <source>
        <dbReference type="SAM" id="MobiDB-lite"/>
    </source>
</evidence>
<protein>
    <submittedName>
        <fullName evidence="2">Uncharacterized protein</fullName>
    </submittedName>
</protein>
<dbReference type="HOGENOM" id="CLU_3355131_0_0_9"/>
<sequence>MLNIRLINSTTPTFNQPVNNNQGSIGVMYDEESGNA</sequence>
<dbReference type="Proteomes" id="UP000001299">
    <property type="component" value="Chromosome 1"/>
</dbReference>
<reference evidence="2 3" key="1">
    <citation type="journal article" date="2010" name="PLoS ONE">
        <title>The glycobiome of the rumen bacterium Butyrivibrio proteoclasticus B316(T) highlights adaptation to a polysaccharide-rich environment.</title>
        <authorList>
            <person name="Kelly W.J."/>
            <person name="Leahy S.C."/>
            <person name="Altermann E."/>
            <person name="Yeoman C.J."/>
            <person name="Dunne J.C."/>
            <person name="Kong Z."/>
            <person name="Pacheco D.M."/>
            <person name="Li D."/>
            <person name="Noel S.J."/>
            <person name="Moon C.D."/>
            <person name="Cookson A.L."/>
            <person name="Attwood G.T."/>
        </authorList>
    </citation>
    <scope>NUCLEOTIDE SEQUENCE [LARGE SCALE GENOMIC DNA]</scope>
    <source>
        <strain evidence="3">ATCC 51982 / DSM 14932 / B316</strain>
    </source>
</reference>
<proteinExistence type="predicted"/>
<evidence type="ECO:0000313" key="2">
    <source>
        <dbReference type="EMBL" id="ADL35602.1"/>
    </source>
</evidence>
<dbReference type="KEGG" id="bpb:bpr_I2872"/>
<evidence type="ECO:0000313" key="3">
    <source>
        <dbReference type="Proteomes" id="UP000001299"/>
    </source>
</evidence>
<gene>
    <name evidence="2" type="ordered locus">bpr_I2872</name>
</gene>
<accession>E0S0B5</accession>
<keyword evidence="3" id="KW-1185">Reference proteome</keyword>
<feature type="compositionally biased region" description="Polar residues" evidence="1">
    <location>
        <begin position="8"/>
        <end position="24"/>
    </location>
</feature>
<name>E0S0B5_BUTPB</name>
<feature type="region of interest" description="Disordered" evidence="1">
    <location>
        <begin position="8"/>
        <end position="36"/>
    </location>
</feature>
<dbReference type="AlphaFoldDB" id="E0S0B5"/>
<organism evidence="2 3">
    <name type="scientific">Butyrivibrio proteoclasticus (strain ATCC 51982 / DSM 14932 / B316)</name>
    <name type="common">Clostridium proteoclasticum</name>
    <dbReference type="NCBI Taxonomy" id="515622"/>
    <lineage>
        <taxon>Bacteria</taxon>
        <taxon>Bacillati</taxon>
        <taxon>Bacillota</taxon>
        <taxon>Clostridia</taxon>
        <taxon>Lachnospirales</taxon>
        <taxon>Lachnospiraceae</taxon>
        <taxon>Butyrivibrio</taxon>
    </lineage>
</organism>